<comment type="caution">
    <text evidence="3">The sequence shown here is derived from an EMBL/GenBank/DDBJ whole genome shotgun (WGS) entry which is preliminary data.</text>
</comment>
<evidence type="ECO:0000313" key="4">
    <source>
        <dbReference type="Proteomes" id="UP000230002"/>
    </source>
</evidence>
<dbReference type="EMBL" id="AYKW01000034">
    <property type="protein sequence ID" value="PIL27827.1"/>
    <property type="molecule type" value="Genomic_DNA"/>
</dbReference>
<evidence type="ECO:0000313" key="3">
    <source>
        <dbReference type="EMBL" id="PIL27827.1"/>
    </source>
</evidence>
<evidence type="ECO:0000259" key="2">
    <source>
        <dbReference type="Pfam" id="PF20151"/>
    </source>
</evidence>
<evidence type="ECO:0000256" key="1">
    <source>
        <dbReference type="SAM" id="Phobius"/>
    </source>
</evidence>
<protein>
    <recommendedName>
        <fullName evidence="2">DUF6533 domain-containing protein</fullName>
    </recommendedName>
</protein>
<dbReference type="Proteomes" id="UP000230002">
    <property type="component" value="Unassembled WGS sequence"/>
</dbReference>
<reference evidence="3 4" key="1">
    <citation type="journal article" date="2015" name="Sci. Rep.">
        <title>Chromosome-level genome map provides insights into diverse defense mechanisms in the medicinal fungus Ganoderma sinense.</title>
        <authorList>
            <person name="Zhu Y."/>
            <person name="Xu J."/>
            <person name="Sun C."/>
            <person name="Zhou S."/>
            <person name="Xu H."/>
            <person name="Nelson D.R."/>
            <person name="Qian J."/>
            <person name="Song J."/>
            <person name="Luo H."/>
            <person name="Xiang L."/>
            <person name="Li Y."/>
            <person name="Xu Z."/>
            <person name="Ji A."/>
            <person name="Wang L."/>
            <person name="Lu S."/>
            <person name="Hayward A."/>
            <person name="Sun W."/>
            <person name="Li X."/>
            <person name="Schwartz D.C."/>
            <person name="Wang Y."/>
            <person name="Chen S."/>
        </authorList>
    </citation>
    <scope>NUCLEOTIDE SEQUENCE [LARGE SCALE GENOMIC DNA]</scope>
    <source>
        <strain evidence="3 4">ZZ0214-1</strain>
    </source>
</reference>
<accession>A0A2G8S266</accession>
<name>A0A2G8S266_9APHY</name>
<dbReference type="OrthoDB" id="2755071at2759"/>
<keyword evidence="4" id="KW-1185">Reference proteome</keyword>
<gene>
    <name evidence="3" type="ORF">GSI_10981</name>
</gene>
<feature type="transmembrane region" description="Helical" evidence="1">
    <location>
        <begin position="106"/>
        <end position="130"/>
    </location>
</feature>
<dbReference type="InterPro" id="IPR045340">
    <property type="entry name" value="DUF6533"/>
</dbReference>
<keyword evidence="1" id="KW-0472">Membrane</keyword>
<keyword evidence="1" id="KW-1133">Transmembrane helix</keyword>
<keyword evidence="1" id="KW-0812">Transmembrane</keyword>
<feature type="domain" description="DUF6533" evidence="2">
    <location>
        <begin position="15"/>
        <end position="59"/>
    </location>
</feature>
<proteinExistence type="predicted"/>
<feature type="transmembrane region" description="Helical" evidence="1">
    <location>
        <begin position="157"/>
        <end position="177"/>
    </location>
</feature>
<feature type="transmembrane region" description="Helical" evidence="1">
    <location>
        <begin position="198"/>
        <end position="218"/>
    </location>
</feature>
<sequence length="302" mass="34097">MANSDNLYLQTINEYIAMAAVTCTFLEATATLPDEVALVWPTNWSSMKFLFLANKYMALGDALFEVIGYSRMMHVSDSEDRPDIRIDDDIVILLTRTLALWGFHKYLTIFVLLAAVQVIPEAYYAVYYWVSFLGFTPRPLARSCFTGVYSQDAWPPFLLFVGVETFIIGLTLIKRFHSRNFSSSRDSRTLHTLYRDGTAFWFIVLAFSVANFVVMFIAPVELSNCMHPALCTRVFLNLRKAAAKECPTNPEFTMLTTLAFEHPAEPDAPSLHELEDIGVVADDDEEVVGDEELPGVMAFVHP</sequence>
<organism evidence="3 4">
    <name type="scientific">Ganoderma sinense ZZ0214-1</name>
    <dbReference type="NCBI Taxonomy" id="1077348"/>
    <lineage>
        <taxon>Eukaryota</taxon>
        <taxon>Fungi</taxon>
        <taxon>Dikarya</taxon>
        <taxon>Basidiomycota</taxon>
        <taxon>Agaricomycotina</taxon>
        <taxon>Agaricomycetes</taxon>
        <taxon>Polyporales</taxon>
        <taxon>Polyporaceae</taxon>
        <taxon>Ganoderma</taxon>
    </lineage>
</organism>
<dbReference type="Pfam" id="PF20151">
    <property type="entry name" value="DUF6533"/>
    <property type="match status" value="1"/>
</dbReference>
<dbReference type="AlphaFoldDB" id="A0A2G8S266"/>